<dbReference type="Pfam" id="PF13521">
    <property type="entry name" value="AAA_28"/>
    <property type="match status" value="1"/>
</dbReference>
<dbReference type="PANTHER" id="PTHR37512">
    <property type="entry name" value="TRIFUNCTIONAL NAD BIOSYNTHESIS/REGULATOR PROTEIN NADR"/>
    <property type="match status" value="1"/>
</dbReference>
<dbReference type="InterPro" id="IPR038727">
    <property type="entry name" value="NadR/Ttd14_AAA_dom"/>
</dbReference>
<dbReference type="Gene3D" id="3.40.50.300">
    <property type="entry name" value="P-loop containing nucleotide triphosphate hydrolases"/>
    <property type="match status" value="1"/>
</dbReference>
<keyword evidence="3" id="KW-1185">Reference proteome</keyword>
<accession>A0A936YXG0</accession>
<feature type="domain" description="NadR/Ttd14 AAA" evidence="1">
    <location>
        <begin position="4"/>
        <end position="162"/>
    </location>
</feature>
<sequence>MARRIALLGAESTGKTTLARELAADLRGRGLEAVAVGEVLREWCVRAGRTPQPDEQLAIAEEQERRVDEAGAQAEIVIADTTALMVAIYAGMLFEDGALYRFAIARQRTYAATLLTGLDVAWSPDGLQRDAAQPREPVDALVRAHLQRSGVAFQVVYGQGPQRLRSALQALAAAGVLPEAVRPADGEETGSSKPWVWVCEKCSDPACEHRLFRGLREPPG</sequence>
<evidence type="ECO:0000313" key="3">
    <source>
        <dbReference type="Proteomes" id="UP000599109"/>
    </source>
</evidence>
<dbReference type="GO" id="GO:0005524">
    <property type="term" value="F:ATP binding"/>
    <property type="evidence" value="ECO:0007669"/>
    <property type="project" value="UniProtKB-KW"/>
</dbReference>
<evidence type="ECO:0000313" key="2">
    <source>
        <dbReference type="EMBL" id="MBL0390366.1"/>
    </source>
</evidence>
<dbReference type="InterPro" id="IPR027417">
    <property type="entry name" value="P-loop_NTPase"/>
</dbReference>
<dbReference type="RefSeq" id="WP_201672970.1">
    <property type="nucleotide sequence ID" value="NZ_JAEQNE010000001.1"/>
</dbReference>
<dbReference type="SUPFAM" id="SSF52540">
    <property type="entry name" value="P-loop containing nucleoside triphosphate hydrolases"/>
    <property type="match status" value="1"/>
</dbReference>
<reference evidence="2 3" key="1">
    <citation type="journal article" date="2017" name="Int. J. Syst. Evol. Microbiol.">
        <title>Ramlibacter monticola sp. nov., isolated from forest soil.</title>
        <authorList>
            <person name="Chaudhary D.K."/>
            <person name="Kim J."/>
        </authorList>
    </citation>
    <scope>NUCLEOTIDE SEQUENCE [LARGE SCALE GENOMIC DNA]</scope>
    <source>
        <strain evidence="2 3">KACC 19175</strain>
    </source>
</reference>
<dbReference type="CDD" id="cd02019">
    <property type="entry name" value="NK"/>
    <property type="match status" value="1"/>
</dbReference>
<dbReference type="EMBL" id="JAEQNE010000001">
    <property type="protein sequence ID" value="MBL0390366.1"/>
    <property type="molecule type" value="Genomic_DNA"/>
</dbReference>
<keyword evidence="2" id="KW-0067">ATP-binding</keyword>
<proteinExistence type="predicted"/>
<protein>
    <submittedName>
        <fullName evidence="2">ATP-binding protein</fullName>
    </submittedName>
</protein>
<dbReference type="PANTHER" id="PTHR37512:SF1">
    <property type="entry name" value="NADR_TTD14 AAA DOMAIN-CONTAINING PROTEIN"/>
    <property type="match status" value="1"/>
</dbReference>
<organism evidence="2 3">
    <name type="scientific">Ramlibacter monticola</name>
    <dbReference type="NCBI Taxonomy" id="1926872"/>
    <lineage>
        <taxon>Bacteria</taxon>
        <taxon>Pseudomonadati</taxon>
        <taxon>Pseudomonadota</taxon>
        <taxon>Betaproteobacteria</taxon>
        <taxon>Burkholderiales</taxon>
        <taxon>Comamonadaceae</taxon>
        <taxon>Ramlibacter</taxon>
    </lineage>
</organism>
<name>A0A936YXG0_9BURK</name>
<gene>
    <name evidence="2" type="ORF">JJ685_04355</name>
</gene>
<comment type="caution">
    <text evidence="2">The sequence shown here is derived from an EMBL/GenBank/DDBJ whole genome shotgun (WGS) entry which is preliminary data.</text>
</comment>
<dbReference type="AlphaFoldDB" id="A0A936YXG0"/>
<dbReference type="Proteomes" id="UP000599109">
    <property type="component" value="Unassembled WGS sequence"/>
</dbReference>
<keyword evidence="2" id="KW-0547">Nucleotide-binding</keyword>
<dbReference type="InterPro" id="IPR052735">
    <property type="entry name" value="NAD_biosynth-regulator"/>
</dbReference>
<evidence type="ECO:0000259" key="1">
    <source>
        <dbReference type="Pfam" id="PF13521"/>
    </source>
</evidence>